<feature type="domain" description="Peptidase M13 N-terminal" evidence="2">
    <location>
        <begin position="23"/>
        <end position="188"/>
    </location>
</feature>
<dbReference type="GO" id="GO:0005886">
    <property type="term" value="C:plasma membrane"/>
    <property type="evidence" value="ECO:0007669"/>
    <property type="project" value="TreeGrafter"/>
</dbReference>
<dbReference type="GO" id="GO:0016485">
    <property type="term" value="P:protein processing"/>
    <property type="evidence" value="ECO:0007669"/>
    <property type="project" value="TreeGrafter"/>
</dbReference>
<evidence type="ECO:0000313" key="3">
    <source>
        <dbReference type="EMBL" id="VDM69674.1"/>
    </source>
</evidence>
<dbReference type="SUPFAM" id="SSF55486">
    <property type="entry name" value="Metalloproteases ('zincins'), catalytic domain"/>
    <property type="match status" value="1"/>
</dbReference>
<sequence length="196" mass="22520">MITSCVLLVDVSPLSKIDTTANPCEDFYKYTCGKLEGDMSFSNSEYENRKNMIEQLHNKDYIDRAPIPVKMMANYYEKCVSARLKWDDLTRDAQIPMKAINRLAEGNPSHKDETQFRFYMLYQDAQESRFPSPNGLAFLLGNPIGMDSVSSIVPAYIDTNWKDPHDKDGNALFIDQPSTIIPYKYHVKAWNSAKQR</sequence>
<name>A0A3P7IVT2_STRVU</name>
<reference evidence="3 4" key="1">
    <citation type="submission" date="2018-11" db="EMBL/GenBank/DDBJ databases">
        <authorList>
            <consortium name="Pathogen Informatics"/>
        </authorList>
    </citation>
    <scope>NUCLEOTIDE SEQUENCE [LARGE SCALE GENOMIC DNA]</scope>
</reference>
<evidence type="ECO:0000313" key="4">
    <source>
        <dbReference type="Proteomes" id="UP000270094"/>
    </source>
</evidence>
<dbReference type="InterPro" id="IPR000718">
    <property type="entry name" value="Peptidase_M13"/>
</dbReference>
<accession>A0A3P7IVT2</accession>
<dbReference type="PANTHER" id="PTHR11733:SF240">
    <property type="entry name" value="GH14155P-RELATED"/>
    <property type="match status" value="1"/>
</dbReference>
<dbReference type="PANTHER" id="PTHR11733">
    <property type="entry name" value="ZINC METALLOPROTEASE FAMILY M13 NEPRILYSIN-RELATED"/>
    <property type="match status" value="1"/>
</dbReference>
<gene>
    <name evidence="3" type="ORF">SVUK_LOCUS4672</name>
</gene>
<dbReference type="EMBL" id="UYYB01013094">
    <property type="protein sequence ID" value="VDM69674.1"/>
    <property type="molecule type" value="Genomic_DNA"/>
</dbReference>
<evidence type="ECO:0000256" key="1">
    <source>
        <dbReference type="ARBA" id="ARBA00007357"/>
    </source>
</evidence>
<dbReference type="AlphaFoldDB" id="A0A3P7IVT2"/>
<keyword evidence="4" id="KW-1185">Reference proteome</keyword>
<dbReference type="InterPro" id="IPR024079">
    <property type="entry name" value="MetalloPept_cat_dom_sf"/>
</dbReference>
<dbReference type="Pfam" id="PF05649">
    <property type="entry name" value="Peptidase_M13_N"/>
    <property type="match status" value="1"/>
</dbReference>
<dbReference type="PROSITE" id="PS51885">
    <property type="entry name" value="NEPRILYSIN"/>
    <property type="match status" value="1"/>
</dbReference>
<dbReference type="Gene3D" id="1.10.1380.10">
    <property type="entry name" value="Neutral endopeptidase , domain2"/>
    <property type="match status" value="1"/>
</dbReference>
<organism evidence="3 4">
    <name type="scientific">Strongylus vulgaris</name>
    <name type="common">Blood worm</name>
    <dbReference type="NCBI Taxonomy" id="40348"/>
    <lineage>
        <taxon>Eukaryota</taxon>
        <taxon>Metazoa</taxon>
        <taxon>Ecdysozoa</taxon>
        <taxon>Nematoda</taxon>
        <taxon>Chromadorea</taxon>
        <taxon>Rhabditida</taxon>
        <taxon>Rhabditina</taxon>
        <taxon>Rhabditomorpha</taxon>
        <taxon>Strongyloidea</taxon>
        <taxon>Strongylidae</taxon>
        <taxon>Strongylus</taxon>
    </lineage>
</organism>
<evidence type="ECO:0000259" key="2">
    <source>
        <dbReference type="Pfam" id="PF05649"/>
    </source>
</evidence>
<dbReference type="InterPro" id="IPR008753">
    <property type="entry name" value="Peptidase_M13_N"/>
</dbReference>
<dbReference type="OrthoDB" id="5873009at2759"/>
<dbReference type="Gene3D" id="3.40.390.10">
    <property type="entry name" value="Collagenase (Catalytic Domain)"/>
    <property type="match status" value="1"/>
</dbReference>
<dbReference type="InterPro" id="IPR042089">
    <property type="entry name" value="Peptidase_M13_dom_2"/>
</dbReference>
<dbReference type="Proteomes" id="UP000270094">
    <property type="component" value="Unassembled WGS sequence"/>
</dbReference>
<dbReference type="GO" id="GO:0004222">
    <property type="term" value="F:metalloendopeptidase activity"/>
    <property type="evidence" value="ECO:0007669"/>
    <property type="project" value="InterPro"/>
</dbReference>
<proteinExistence type="inferred from homology"/>
<protein>
    <recommendedName>
        <fullName evidence="2">Peptidase M13 N-terminal domain-containing protein</fullName>
    </recommendedName>
</protein>
<comment type="similarity">
    <text evidence="1">Belongs to the peptidase M13 family.</text>
</comment>